<evidence type="ECO:0000313" key="1">
    <source>
        <dbReference type="EMBL" id="AWV88699.1"/>
    </source>
</evidence>
<dbReference type="Proteomes" id="UP000249799">
    <property type="component" value="Chromosome"/>
</dbReference>
<reference evidence="1 2" key="1">
    <citation type="submission" date="2018-06" db="EMBL/GenBank/DDBJ databases">
        <title>Lujinxingia sediminis gen. nov. sp. nov., a new facultative anaerobic member of the class Deltaproteobacteria, and proposal of Lujinxingaceae fam. nov.</title>
        <authorList>
            <person name="Guo L.-Y."/>
            <person name="Li C.-M."/>
            <person name="Wang S."/>
            <person name="Du Z.-J."/>
        </authorList>
    </citation>
    <scope>NUCLEOTIDE SEQUENCE [LARGE SCALE GENOMIC DNA]</scope>
    <source>
        <strain evidence="1 2">FA350</strain>
    </source>
</reference>
<proteinExistence type="predicted"/>
<keyword evidence="2" id="KW-1185">Reference proteome</keyword>
<dbReference type="KEGG" id="bsed:DN745_04845"/>
<sequence>MLKRELLDDMYCQGVSFIITDKGKLARTIALILVQEYTVARDIITGSVCKNSVAEMPIDMDEIEDIITRRLKPPDVFHRDGFLFQLIMWLAAHLDLDDGDLVALPHTQASAKGQDSLIIHRADEAVIALSICEDKATKNPRSVVRDDVWPEIKDYEAGGRRDELRSSIIATLGSSGMKQEEAISLVRRISWEGRRRYRVRITLEKERRKGLFKGFDTLVPGLVDRRRGETVQIPELRGWMTDFANKVENELREYAQGK</sequence>
<dbReference type="RefSeq" id="WP_111332653.1">
    <property type="nucleotide sequence ID" value="NZ_CP030032.1"/>
</dbReference>
<evidence type="ECO:0000313" key="2">
    <source>
        <dbReference type="Proteomes" id="UP000249799"/>
    </source>
</evidence>
<dbReference type="OrthoDB" id="5117958at2"/>
<accession>A0A2Z4FIG5</accession>
<gene>
    <name evidence="1" type="ORF">DN745_04845</name>
</gene>
<dbReference type="EMBL" id="CP030032">
    <property type="protein sequence ID" value="AWV88699.1"/>
    <property type="molecule type" value="Genomic_DNA"/>
</dbReference>
<dbReference type="AlphaFoldDB" id="A0A2Z4FIG5"/>
<name>A0A2Z4FIG5_9DELT</name>
<protein>
    <submittedName>
        <fullName evidence="1">Uncharacterized protein</fullName>
    </submittedName>
</protein>
<organism evidence="1 2">
    <name type="scientific">Bradymonas sediminis</name>
    <dbReference type="NCBI Taxonomy" id="1548548"/>
    <lineage>
        <taxon>Bacteria</taxon>
        <taxon>Deltaproteobacteria</taxon>
        <taxon>Bradymonadales</taxon>
        <taxon>Bradymonadaceae</taxon>
        <taxon>Bradymonas</taxon>
    </lineage>
</organism>